<dbReference type="Gene3D" id="3.40.50.300">
    <property type="entry name" value="P-loop containing nucleotide triphosphate hydrolases"/>
    <property type="match status" value="1"/>
</dbReference>
<sequence length="665" mass="70433">MQTRSSVLGKRGHQDASANLPTTANGCEQLRTPDNSPNPKRPRTSVTVLDGDGNKENIPPLKLSPVNGDTSPRAIRALRRTATEVITPTRSRPPPRRNASMASLPPQTPTEEKFQLAIATPPPTPPTALLPLHARARALLRSTCNNTQAQIAGRDTERAAIVDFLTSFIQGAPGNNEGGPSSMFISGSPGTGKTALVNAIIRELSTENITDVKVVSINCMALKGLDALWERMIEELGEGPKRKNSSKKLKGREAVSAILTSLSVKCILILDELDHITPNTQSLTSIFTLTETLPAQLRLIGIANTHTLTSNNAVLPSNDVRTIHFAPYTPTQLQEILQSRLNSLIDGDSVESAASFKKFLPPPTLMLLTKKVAALTGDVRSLFEVLRGAIDLAVVNSSPNKAPDGNPLNTPAVSVTPQHILAALKAYTPASTGSKASTTASSSTSSSETVTKIRNLGLQARLALLAILLASRRLEARLSLTGSPTASPRKPAASPMKRSVSLPTPVTPSASVGIETGALHTYYSTVLTRCENGIFEPVSRSEFGDLLGVLEGVGLVSLSSSLAVTSASTSPSKRRAFGRTASFGAGLSKNGAGAVGEVRLVEGVWGDEVLRGLGVTPSATTTEDPREEEVRAIWERERVKLNRDIKAAALANAPRLDTFAGAFED</sequence>
<dbReference type="PANTHER" id="PTHR10763">
    <property type="entry name" value="CELL DIVISION CONTROL PROTEIN 6-RELATED"/>
    <property type="match status" value="1"/>
</dbReference>
<accession>A0A409VGQ4</accession>
<dbReference type="SUPFAM" id="SSF52540">
    <property type="entry name" value="P-loop containing nucleoside triphosphate hydrolases"/>
    <property type="match status" value="1"/>
</dbReference>
<dbReference type="GO" id="GO:0003688">
    <property type="term" value="F:DNA replication origin binding"/>
    <property type="evidence" value="ECO:0007669"/>
    <property type="project" value="TreeGrafter"/>
</dbReference>
<keyword evidence="6" id="KW-1185">Reference proteome</keyword>
<dbReference type="PANTHER" id="PTHR10763:SF26">
    <property type="entry name" value="CELL DIVISION CONTROL PROTEIN 6 HOMOLOG"/>
    <property type="match status" value="1"/>
</dbReference>
<name>A0A409VGQ4_9AGAR</name>
<dbReference type="InParanoid" id="A0A409VGQ4"/>
<dbReference type="EMBL" id="NHYE01005653">
    <property type="protein sequence ID" value="PPQ65437.1"/>
    <property type="molecule type" value="Genomic_DNA"/>
</dbReference>
<feature type="region of interest" description="Disordered" evidence="3">
    <location>
        <begin position="481"/>
        <end position="507"/>
    </location>
</feature>
<evidence type="ECO:0000259" key="4">
    <source>
        <dbReference type="SMART" id="SM00382"/>
    </source>
</evidence>
<evidence type="ECO:0000313" key="5">
    <source>
        <dbReference type="EMBL" id="PPQ65437.1"/>
    </source>
</evidence>
<dbReference type="SMART" id="SM00382">
    <property type="entry name" value="AAA"/>
    <property type="match status" value="1"/>
</dbReference>
<organism evidence="5 6">
    <name type="scientific">Gymnopilus dilepis</name>
    <dbReference type="NCBI Taxonomy" id="231916"/>
    <lineage>
        <taxon>Eukaryota</taxon>
        <taxon>Fungi</taxon>
        <taxon>Dikarya</taxon>
        <taxon>Basidiomycota</taxon>
        <taxon>Agaricomycotina</taxon>
        <taxon>Agaricomycetes</taxon>
        <taxon>Agaricomycetidae</taxon>
        <taxon>Agaricales</taxon>
        <taxon>Agaricineae</taxon>
        <taxon>Hymenogastraceae</taxon>
        <taxon>Gymnopilus</taxon>
    </lineage>
</organism>
<dbReference type="InterPro" id="IPR049945">
    <property type="entry name" value="AAA_22"/>
</dbReference>
<evidence type="ECO:0000256" key="3">
    <source>
        <dbReference type="SAM" id="MobiDB-lite"/>
    </source>
</evidence>
<dbReference type="STRING" id="231916.A0A409VGQ4"/>
<dbReference type="OrthoDB" id="1926878at2759"/>
<comment type="similarity">
    <text evidence="1">Belongs to the CDC6/cdc18 family.</text>
</comment>
<feature type="compositionally biased region" description="Polar residues" evidence="3">
    <location>
        <begin position="16"/>
        <end position="38"/>
    </location>
</feature>
<feature type="domain" description="AAA+ ATPase" evidence="4">
    <location>
        <begin position="179"/>
        <end position="340"/>
    </location>
</feature>
<feature type="region of interest" description="Disordered" evidence="3">
    <location>
        <begin position="1"/>
        <end position="71"/>
    </location>
</feature>
<comment type="caution">
    <text evidence="5">The sequence shown here is derived from an EMBL/GenBank/DDBJ whole genome shotgun (WGS) entry which is preliminary data.</text>
</comment>
<protein>
    <recommendedName>
        <fullName evidence="4">AAA+ ATPase domain-containing protein</fullName>
    </recommendedName>
</protein>
<dbReference type="InterPro" id="IPR003593">
    <property type="entry name" value="AAA+_ATPase"/>
</dbReference>
<dbReference type="Pfam" id="PF13401">
    <property type="entry name" value="AAA_22"/>
    <property type="match status" value="1"/>
</dbReference>
<proteinExistence type="inferred from homology"/>
<dbReference type="Proteomes" id="UP000284706">
    <property type="component" value="Unassembled WGS sequence"/>
</dbReference>
<feature type="region of interest" description="Disordered" evidence="3">
    <location>
        <begin position="85"/>
        <end position="109"/>
    </location>
</feature>
<dbReference type="InterPro" id="IPR027417">
    <property type="entry name" value="P-loop_NTPase"/>
</dbReference>
<dbReference type="Gene3D" id="1.10.8.60">
    <property type="match status" value="1"/>
</dbReference>
<keyword evidence="2" id="KW-0235">DNA replication</keyword>
<evidence type="ECO:0000256" key="2">
    <source>
        <dbReference type="ARBA" id="ARBA00022705"/>
    </source>
</evidence>
<reference evidence="5 6" key="1">
    <citation type="journal article" date="2018" name="Evol. Lett.">
        <title>Horizontal gene cluster transfer increased hallucinogenic mushroom diversity.</title>
        <authorList>
            <person name="Reynolds H.T."/>
            <person name="Vijayakumar V."/>
            <person name="Gluck-Thaler E."/>
            <person name="Korotkin H.B."/>
            <person name="Matheny P.B."/>
            <person name="Slot J.C."/>
        </authorList>
    </citation>
    <scope>NUCLEOTIDE SEQUENCE [LARGE SCALE GENOMIC DNA]</scope>
    <source>
        <strain evidence="5 6">SRW20</strain>
    </source>
</reference>
<dbReference type="GO" id="GO:0016887">
    <property type="term" value="F:ATP hydrolysis activity"/>
    <property type="evidence" value="ECO:0007669"/>
    <property type="project" value="InterPro"/>
</dbReference>
<dbReference type="AlphaFoldDB" id="A0A409VGQ4"/>
<dbReference type="GO" id="GO:0006270">
    <property type="term" value="P:DNA replication initiation"/>
    <property type="evidence" value="ECO:0007669"/>
    <property type="project" value="TreeGrafter"/>
</dbReference>
<evidence type="ECO:0000313" key="6">
    <source>
        <dbReference type="Proteomes" id="UP000284706"/>
    </source>
</evidence>
<dbReference type="InterPro" id="IPR050311">
    <property type="entry name" value="ORC1/CDC6"/>
</dbReference>
<gene>
    <name evidence="5" type="ORF">CVT26_000089</name>
</gene>
<evidence type="ECO:0000256" key="1">
    <source>
        <dbReference type="ARBA" id="ARBA00006184"/>
    </source>
</evidence>
<dbReference type="CDD" id="cd00009">
    <property type="entry name" value="AAA"/>
    <property type="match status" value="1"/>
</dbReference>
<dbReference type="GO" id="GO:0005634">
    <property type="term" value="C:nucleus"/>
    <property type="evidence" value="ECO:0007669"/>
    <property type="project" value="TreeGrafter"/>
</dbReference>
<dbReference type="GO" id="GO:0033314">
    <property type="term" value="P:mitotic DNA replication checkpoint signaling"/>
    <property type="evidence" value="ECO:0007669"/>
    <property type="project" value="TreeGrafter"/>
</dbReference>